<feature type="region of interest" description="Disordered" evidence="2">
    <location>
        <begin position="161"/>
        <end position="183"/>
    </location>
</feature>
<evidence type="ECO:0000313" key="4">
    <source>
        <dbReference type="Proteomes" id="UP000596932"/>
    </source>
</evidence>
<gene>
    <name evidence="3" type="ORF">H3221_16565</name>
</gene>
<reference evidence="3" key="1">
    <citation type="submission" date="2020-07" db="EMBL/GenBank/DDBJ databases">
        <title>Pseudomonas chaetoceroseae sp. nov., a new member of the Pseudomonas oleovorans group isolated from a culture of Chaetoceros calcitrans.</title>
        <authorList>
            <person name="Girard L."/>
            <person name="Lood C."/>
            <person name="De Mot R."/>
            <person name="Baudart J."/>
        </authorList>
    </citation>
    <scope>NUCLEOTIDE SEQUENCE</scope>
    <source>
        <strain evidence="3">536</strain>
    </source>
</reference>
<feature type="compositionally biased region" description="Low complexity" evidence="2">
    <location>
        <begin position="1089"/>
        <end position="1102"/>
    </location>
</feature>
<feature type="region of interest" description="Disordered" evidence="2">
    <location>
        <begin position="1075"/>
        <end position="1107"/>
    </location>
</feature>
<feature type="region of interest" description="Disordered" evidence="2">
    <location>
        <begin position="790"/>
        <end position="850"/>
    </location>
</feature>
<dbReference type="Proteomes" id="UP000596932">
    <property type="component" value="Unassembled WGS sequence"/>
</dbReference>
<organism evidence="3 4">
    <name type="scientific">Pseudomonas chaetocerotis</name>
    <dbReference type="NCBI Taxonomy" id="2758695"/>
    <lineage>
        <taxon>Bacteria</taxon>
        <taxon>Pseudomonadati</taxon>
        <taxon>Pseudomonadota</taxon>
        <taxon>Gammaproteobacteria</taxon>
        <taxon>Pseudomonadales</taxon>
        <taxon>Pseudomonadaceae</taxon>
        <taxon>Pseudomonas</taxon>
    </lineage>
</organism>
<dbReference type="AlphaFoldDB" id="A0A931GIC8"/>
<sequence>MASLKERLIQFVLRGKDELSPEAKKSEEALNSLKEASEQLGQALDNAKEAQGLAKALEQTQRAVEVAKRNLGDAEKQVTDLRDALSKTPEAAGLQQSLKDAEREASRSRRQLNALTQQLADAEKAAKAAGVNTDGLSDEQQRLAGEVDKARKALDENNAKLKEAQREQAKAARTAAEHASSQENLGDMLSSGAKKAGAFVAAYLSVNAAIGLVQGGMRLLARGIRAVALDGSDKQQALAQLEATLASTGRQAEFTSKQLLDMADAFEASSMLTAEQVQSAQARLLSYTDVAAKEFPRALQIIIDQQQRLGISVEQSAEIVGRALQSPSQAMAALGRQGFKLEDDQKRLLKQLEATGRTAEAQAIIMDMLTEAYGGSAAAARMNTAAGLWKGLTDRIGDFASRVANSGAFDFMQRKLLEVADTLDEMANDGRLDRLAEALSTAFIDAAERAEEFAKKLLDIDFSTLTSDASRWLDDFGEKLDTAGRWITMITAPFRVLVNVVTGGISAIGVAFTGLITASLSGMALVARAIPDAFGGQKIVAGLESARDTALSMMQLLAGQVAQDGRDIAATWNSVAEAAEGSADRQARAAAKAAEDTRKSMQKTGEDIASFFRSNITTLEQALAAISFSETAADLAEIEKALADSKLTTEELGAAMEALGQKRGFVTVADDAKRTTTELEQLRKEQARLKAEYDAGTITLQQWQDGHNAAAEAIRKLESESAKATGTIKAVGRELKSLTDVQRAISDAKTDRDIAAIRTALQGLYNTGQVTAAQYNAELSKLNARQKELTQALQGSKKAQDDKNKSDQQAIVTSEQLRRESGKRMEAERKAGDEAMQRRRKESSDAQRDMADMEGFFSGVMSRAREPVAALSRAALELYDRMRGLTTAAPSIDTSSLESTRTSLESVSKALGDVRAALALPMQSSLARWMAETQQASLQTQQAFLSQKASLQDLMRDYERGSITTQQFVNRANSMKQALSLLDGSDLSGLESAIDAANQRMQQMGQSTRSTLESLQDELDGLQGRQDDIERRRFAARQRELQAQAAEAQAGGDAQAVANANRALGLLRQIEAESAQARQAEEQKKRMEAQQATQPAAQQAAQSPSKIIRLEIPGRPAVDVSVSGDAAETNLLSILEQAGLRSL</sequence>
<evidence type="ECO:0000256" key="2">
    <source>
        <dbReference type="SAM" id="MobiDB-lite"/>
    </source>
</evidence>
<feature type="coiled-coil region" evidence="1">
    <location>
        <begin position="672"/>
        <end position="720"/>
    </location>
</feature>
<dbReference type="EMBL" id="JACFYX010000016">
    <property type="protein sequence ID" value="MBG0836726.1"/>
    <property type="molecule type" value="Genomic_DNA"/>
</dbReference>
<feature type="compositionally biased region" description="Basic and acidic residues" evidence="2">
    <location>
        <begin position="816"/>
        <end position="850"/>
    </location>
</feature>
<feature type="region of interest" description="Disordered" evidence="2">
    <location>
        <begin position="86"/>
        <end position="110"/>
    </location>
</feature>
<protein>
    <submittedName>
        <fullName evidence="3">Phage tail length tape measure family protein</fullName>
    </submittedName>
</protein>
<dbReference type="RefSeq" id="WP_196475904.1">
    <property type="nucleotide sequence ID" value="NZ_JACFYX020000015.1"/>
</dbReference>
<keyword evidence="4" id="KW-1185">Reference proteome</keyword>
<accession>A0A931GIC8</accession>
<keyword evidence="1" id="KW-0175">Coiled coil</keyword>
<comment type="caution">
    <text evidence="3">The sequence shown here is derived from an EMBL/GenBank/DDBJ whole genome shotgun (WGS) entry which is preliminary data.</text>
</comment>
<feature type="compositionally biased region" description="Basic and acidic residues" evidence="2">
    <location>
        <begin position="161"/>
        <end position="170"/>
    </location>
</feature>
<proteinExistence type="predicted"/>
<evidence type="ECO:0000256" key="1">
    <source>
        <dbReference type="SAM" id="Coils"/>
    </source>
</evidence>
<feature type="coiled-coil region" evidence="1">
    <location>
        <begin position="987"/>
        <end position="1032"/>
    </location>
</feature>
<evidence type="ECO:0000313" key="3">
    <source>
        <dbReference type="EMBL" id="MBG0836726.1"/>
    </source>
</evidence>
<feature type="compositionally biased region" description="Basic and acidic residues" evidence="2">
    <location>
        <begin position="1079"/>
        <end position="1088"/>
    </location>
</feature>
<name>A0A931GIC8_9PSED</name>